<dbReference type="RefSeq" id="WP_219355001.1">
    <property type="nucleotide sequence ID" value="NZ_CBFGPT010000005.1"/>
</dbReference>
<feature type="signal peptide" evidence="1">
    <location>
        <begin position="1"/>
        <end position="20"/>
    </location>
</feature>
<sequence length="139" mass="14768">MLRTMIFAGAMLAASGPVLSQAFDELEGHYSSQTPGRELTADLKRINGTRYAVSLSTMTPMRGDVGGCGGGIDGEVVLTGRRGVLRVAEPDAPTPRVCEIELRFTAPYELSLQEKNGCTYFHGAACEFTGKVTHDAAGL</sequence>
<evidence type="ECO:0000313" key="2">
    <source>
        <dbReference type="EMBL" id="QYC09413.1"/>
    </source>
</evidence>
<evidence type="ECO:0000256" key="1">
    <source>
        <dbReference type="SAM" id="SignalP"/>
    </source>
</evidence>
<accession>A0ABX8TDZ7</accession>
<keyword evidence="1" id="KW-0732">Signal</keyword>
<keyword evidence="3" id="KW-1185">Reference proteome</keyword>
<organism evidence="2 3">
    <name type="scientific">Brevundimonas nasdae</name>
    <dbReference type="NCBI Taxonomy" id="172043"/>
    <lineage>
        <taxon>Bacteria</taxon>
        <taxon>Pseudomonadati</taxon>
        <taxon>Pseudomonadota</taxon>
        <taxon>Alphaproteobacteria</taxon>
        <taxon>Caulobacterales</taxon>
        <taxon>Caulobacteraceae</taxon>
        <taxon>Brevundimonas</taxon>
    </lineage>
</organism>
<evidence type="ECO:0000313" key="3">
    <source>
        <dbReference type="Proteomes" id="UP000824334"/>
    </source>
</evidence>
<feature type="chain" id="PRO_5045069498" evidence="1">
    <location>
        <begin position="21"/>
        <end position="139"/>
    </location>
</feature>
<dbReference type="EMBL" id="CP080034">
    <property type="protein sequence ID" value="QYC09413.1"/>
    <property type="molecule type" value="Genomic_DNA"/>
</dbReference>
<proteinExistence type="predicted"/>
<protein>
    <submittedName>
        <fullName evidence="2">Uncharacterized protein</fullName>
    </submittedName>
</protein>
<reference evidence="2 3" key="1">
    <citation type="submission" date="2021-07" db="EMBL/GenBank/DDBJ databases">
        <title>Isolation and characterization of bacteria from a gold mining with a capacity of golden bioaccumulation.</title>
        <authorList>
            <person name="Yang X.J."/>
        </authorList>
    </citation>
    <scope>NUCLEOTIDE SEQUENCE [LARGE SCALE GENOMIC DNA]</scope>
    <source>
        <strain evidence="2 3">Au29</strain>
    </source>
</reference>
<name>A0ABX8TDZ7_9CAUL</name>
<gene>
    <name evidence="2" type="ORF">KWG56_12480</name>
</gene>
<dbReference type="GeneID" id="94376092"/>
<dbReference type="Proteomes" id="UP000824334">
    <property type="component" value="Chromosome"/>
</dbReference>